<dbReference type="EMBL" id="OU963903">
    <property type="protein sequence ID" value="CAH0397795.1"/>
    <property type="molecule type" value="Genomic_DNA"/>
</dbReference>
<gene>
    <name evidence="2" type="ORF">CHILSU_LOCUS880</name>
</gene>
<organism evidence="2 3">
    <name type="scientific">Chilo suppressalis</name>
    <name type="common">Asiatic rice borer moth</name>
    <dbReference type="NCBI Taxonomy" id="168631"/>
    <lineage>
        <taxon>Eukaryota</taxon>
        <taxon>Metazoa</taxon>
        <taxon>Ecdysozoa</taxon>
        <taxon>Arthropoda</taxon>
        <taxon>Hexapoda</taxon>
        <taxon>Insecta</taxon>
        <taxon>Pterygota</taxon>
        <taxon>Neoptera</taxon>
        <taxon>Endopterygota</taxon>
        <taxon>Lepidoptera</taxon>
        <taxon>Glossata</taxon>
        <taxon>Ditrysia</taxon>
        <taxon>Pyraloidea</taxon>
        <taxon>Crambidae</taxon>
        <taxon>Crambinae</taxon>
        <taxon>Chilo</taxon>
    </lineage>
</organism>
<protein>
    <submittedName>
        <fullName evidence="2">Uncharacterized protein</fullName>
    </submittedName>
</protein>
<evidence type="ECO:0000313" key="2">
    <source>
        <dbReference type="EMBL" id="CAH0397795.1"/>
    </source>
</evidence>
<keyword evidence="1" id="KW-0812">Transmembrane</keyword>
<name>A0ABN8AVI1_CHISP</name>
<feature type="transmembrane region" description="Helical" evidence="1">
    <location>
        <begin position="6"/>
        <end position="27"/>
    </location>
</feature>
<sequence>MPYHKSLTSLFIDLIVFVSMFALLGHLSMNFWERFIIQTDFSNMKTSLHTLKETINRIGYAYDTLHLELTELAAKTENKQTAATLISKKELKLSQSKKERSLDRRTFNDMEIQAMIKERNATDITKSLHSNKTAQIFVNNKKDKTAQYSEAEKKNTKSASTMTRFPLKSTGAGLGSDEYKTDYNYNKYTKSRNNVEKCCKDRGCYNTNENWKF</sequence>
<keyword evidence="1" id="KW-0472">Membrane</keyword>
<keyword evidence="1" id="KW-1133">Transmembrane helix</keyword>
<reference evidence="2" key="1">
    <citation type="submission" date="2021-12" db="EMBL/GenBank/DDBJ databases">
        <authorList>
            <person name="King R."/>
        </authorList>
    </citation>
    <scope>NUCLEOTIDE SEQUENCE</scope>
</reference>
<evidence type="ECO:0000256" key="1">
    <source>
        <dbReference type="SAM" id="Phobius"/>
    </source>
</evidence>
<evidence type="ECO:0000313" key="3">
    <source>
        <dbReference type="Proteomes" id="UP001153292"/>
    </source>
</evidence>
<dbReference type="Proteomes" id="UP001153292">
    <property type="component" value="Chromosome 10"/>
</dbReference>
<accession>A0ABN8AVI1</accession>
<proteinExistence type="predicted"/>
<keyword evidence="3" id="KW-1185">Reference proteome</keyword>